<name>A0A2A6RK48_9CHLR</name>
<feature type="transmembrane region" description="Helical" evidence="6">
    <location>
        <begin position="312"/>
        <end position="330"/>
    </location>
</feature>
<keyword evidence="3 6" id="KW-0812">Transmembrane</keyword>
<evidence type="ECO:0000256" key="1">
    <source>
        <dbReference type="ARBA" id="ARBA00004651"/>
    </source>
</evidence>
<dbReference type="RefSeq" id="WP_097643924.1">
    <property type="nucleotide sequence ID" value="NZ_NQWI01000035.1"/>
</dbReference>
<comment type="caution">
    <text evidence="8">The sequence shown here is derived from an EMBL/GenBank/DDBJ whole genome shotgun (WGS) entry which is preliminary data.</text>
</comment>
<gene>
    <name evidence="8" type="ORF">CJ255_09790</name>
</gene>
<evidence type="ECO:0000313" key="9">
    <source>
        <dbReference type="Proteomes" id="UP000220527"/>
    </source>
</evidence>
<dbReference type="AlphaFoldDB" id="A0A2A6RK48"/>
<dbReference type="EMBL" id="NQWI01000035">
    <property type="protein sequence ID" value="PDW03266.1"/>
    <property type="molecule type" value="Genomic_DNA"/>
</dbReference>
<dbReference type="PANTHER" id="PTHR30294">
    <property type="entry name" value="MEMBRANE COMPONENT OF ABC TRANSPORTER YHHJ-RELATED"/>
    <property type="match status" value="1"/>
</dbReference>
<accession>A0A2A6RK48</accession>
<evidence type="ECO:0000313" key="8">
    <source>
        <dbReference type="EMBL" id="PDW03266.1"/>
    </source>
</evidence>
<feature type="transmembrane region" description="Helical" evidence="6">
    <location>
        <begin position="234"/>
        <end position="256"/>
    </location>
</feature>
<organism evidence="8 9">
    <name type="scientific">Candidatus Viridilinea mediisalina</name>
    <dbReference type="NCBI Taxonomy" id="2024553"/>
    <lineage>
        <taxon>Bacteria</taxon>
        <taxon>Bacillati</taxon>
        <taxon>Chloroflexota</taxon>
        <taxon>Chloroflexia</taxon>
        <taxon>Chloroflexales</taxon>
        <taxon>Chloroflexineae</taxon>
        <taxon>Oscillochloridaceae</taxon>
        <taxon>Candidatus Viridilinea</taxon>
    </lineage>
</organism>
<evidence type="ECO:0000256" key="2">
    <source>
        <dbReference type="ARBA" id="ARBA00022475"/>
    </source>
</evidence>
<proteinExistence type="predicted"/>
<keyword evidence="9" id="KW-1185">Reference proteome</keyword>
<feature type="transmembrane region" description="Helical" evidence="6">
    <location>
        <begin position="183"/>
        <end position="205"/>
    </location>
</feature>
<feature type="domain" description="ABC-2 type transporter transmembrane" evidence="7">
    <location>
        <begin position="20"/>
        <end position="386"/>
    </location>
</feature>
<keyword evidence="5 6" id="KW-0472">Membrane</keyword>
<evidence type="ECO:0000256" key="4">
    <source>
        <dbReference type="ARBA" id="ARBA00022989"/>
    </source>
</evidence>
<dbReference type="InterPro" id="IPR013525">
    <property type="entry name" value="ABC2_TM"/>
</dbReference>
<reference evidence="9" key="1">
    <citation type="submission" date="2017-08" db="EMBL/GenBank/DDBJ databases">
        <authorList>
            <person name="Grouzdev D.S."/>
            <person name="Gaisin V.A."/>
            <person name="Rysina M.S."/>
            <person name="Gorlenko V.M."/>
        </authorList>
    </citation>
    <scope>NUCLEOTIDE SEQUENCE [LARGE SCALE GENOMIC DNA]</scope>
    <source>
        <strain evidence="9">Kir15-3F</strain>
    </source>
</reference>
<sequence length="415" mass="45126">MQRTLLVARHDFLRHLRRPSFLITTLGMPLLVGLIFLFIRISMANVNTHTNDTPLNGVGVQQPIGYIDHSGLLASPAPELAAYLLPMADRAEAEAALVAGEIRGFYEFAADYLESGAVVWVDEGMRGPQGEQAIAQLVQAALLAEHGGLAEQLARPPSFQARAAPTEEALAEQRSLQENLLPFILPFAFAMALYTTIFSSAGFLLQSVTEEKENRTVEIILTSLRPWELLTGKVMGLGLLGLVQGGVWLGSGLLMVQLFGGIELDYSSLGLGLTWGTLAIMVGYYILGYLVYGSLLAAVGALIQNVREGSQFVFMLIIPSMMPLWFWVTLIERPNSLLAMALSLFPLSAPVTMALRVPITGVPAWEIGLSFFLLALTAAGAIWLASRIFRAGSLLSGQNINMRVFMRAFTRSEQA</sequence>
<dbReference type="InterPro" id="IPR051449">
    <property type="entry name" value="ABC-2_transporter_component"/>
</dbReference>
<feature type="transmembrane region" description="Helical" evidence="6">
    <location>
        <begin position="268"/>
        <end position="292"/>
    </location>
</feature>
<evidence type="ECO:0000256" key="5">
    <source>
        <dbReference type="ARBA" id="ARBA00023136"/>
    </source>
</evidence>
<evidence type="ECO:0000256" key="6">
    <source>
        <dbReference type="SAM" id="Phobius"/>
    </source>
</evidence>
<dbReference type="OrthoDB" id="142621at2"/>
<evidence type="ECO:0000256" key="3">
    <source>
        <dbReference type="ARBA" id="ARBA00022692"/>
    </source>
</evidence>
<feature type="transmembrane region" description="Helical" evidence="6">
    <location>
        <begin position="367"/>
        <end position="385"/>
    </location>
</feature>
<dbReference type="Proteomes" id="UP000220527">
    <property type="component" value="Unassembled WGS sequence"/>
</dbReference>
<keyword evidence="2" id="KW-1003">Cell membrane</keyword>
<keyword evidence="4 6" id="KW-1133">Transmembrane helix</keyword>
<protein>
    <recommendedName>
        <fullName evidence="7">ABC-2 type transporter transmembrane domain-containing protein</fullName>
    </recommendedName>
</protein>
<feature type="transmembrane region" description="Helical" evidence="6">
    <location>
        <begin position="20"/>
        <end position="39"/>
    </location>
</feature>
<dbReference type="GO" id="GO:0140359">
    <property type="term" value="F:ABC-type transporter activity"/>
    <property type="evidence" value="ECO:0007669"/>
    <property type="project" value="InterPro"/>
</dbReference>
<evidence type="ECO:0000259" key="7">
    <source>
        <dbReference type="Pfam" id="PF12698"/>
    </source>
</evidence>
<dbReference type="Pfam" id="PF12698">
    <property type="entry name" value="ABC2_membrane_3"/>
    <property type="match status" value="1"/>
</dbReference>
<comment type="subcellular location">
    <subcellularLocation>
        <location evidence="1">Cell membrane</location>
        <topology evidence="1">Multi-pass membrane protein</topology>
    </subcellularLocation>
</comment>
<dbReference type="PANTHER" id="PTHR30294:SF29">
    <property type="entry name" value="MULTIDRUG ABC TRANSPORTER PERMEASE YBHS-RELATED"/>
    <property type="match status" value="1"/>
</dbReference>
<dbReference type="GO" id="GO:0005886">
    <property type="term" value="C:plasma membrane"/>
    <property type="evidence" value="ECO:0007669"/>
    <property type="project" value="UniProtKB-SubCell"/>
</dbReference>